<dbReference type="NCBIfam" id="NF047589">
    <property type="entry name" value="GlcsyltransPgfM1Strep"/>
    <property type="match status" value="1"/>
</dbReference>
<feature type="transmembrane region" description="Helical" evidence="1">
    <location>
        <begin position="20"/>
        <end position="42"/>
    </location>
</feature>
<evidence type="ECO:0000256" key="1">
    <source>
        <dbReference type="SAM" id="Phobius"/>
    </source>
</evidence>
<protein>
    <recommendedName>
        <fullName evidence="4">YfhO family protein</fullName>
    </recommendedName>
</protein>
<feature type="transmembrane region" description="Helical" evidence="1">
    <location>
        <begin position="377"/>
        <end position="397"/>
    </location>
</feature>
<feature type="transmembrane region" description="Helical" evidence="1">
    <location>
        <begin position="523"/>
        <end position="541"/>
    </location>
</feature>
<feature type="transmembrane region" description="Helical" evidence="1">
    <location>
        <begin position="498"/>
        <end position="516"/>
    </location>
</feature>
<dbReference type="RefSeq" id="WP_120701525.1">
    <property type="nucleotide sequence ID" value="NZ_CP032620.1"/>
</dbReference>
<dbReference type="PANTHER" id="PTHR38454:SF1">
    <property type="entry name" value="INTEGRAL MEMBRANE PROTEIN"/>
    <property type="match status" value="1"/>
</dbReference>
<accession>A0ABM6Z8Q3</accession>
<feature type="transmembrane region" description="Helical" evidence="1">
    <location>
        <begin position="439"/>
        <end position="464"/>
    </location>
</feature>
<feature type="transmembrane region" description="Helical" evidence="1">
    <location>
        <begin position="198"/>
        <end position="229"/>
    </location>
</feature>
<proteinExistence type="predicted"/>
<keyword evidence="1" id="KW-0472">Membrane</keyword>
<feature type="transmembrane region" description="Helical" evidence="1">
    <location>
        <begin position="346"/>
        <end position="365"/>
    </location>
</feature>
<name>A0ABM6Z8Q3_9STRE</name>
<feature type="transmembrane region" description="Helical" evidence="1">
    <location>
        <begin position="476"/>
        <end position="492"/>
    </location>
</feature>
<feature type="transmembrane region" description="Helical" evidence="1">
    <location>
        <begin position="249"/>
        <end position="275"/>
    </location>
</feature>
<keyword evidence="1" id="KW-0812">Transmembrane</keyword>
<evidence type="ECO:0000313" key="2">
    <source>
        <dbReference type="EMBL" id="AYF93789.1"/>
    </source>
</evidence>
<dbReference type="InterPro" id="IPR018580">
    <property type="entry name" value="Uncharacterised_YfhO"/>
</dbReference>
<dbReference type="Pfam" id="PF09586">
    <property type="entry name" value="YfhO"/>
    <property type="match status" value="1"/>
</dbReference>
<keyword evidence="3" id="KW-1185">Reference proteome</keyword>
<gene>
    <name evidence="2" type="ORF">D7D50_03895</name>
</gene>
<feature type="transmembrane region" description="Helical" evidence="1">
    <location>
        <begin position="409"/>
        <end position="427"/>
    </location>
</feature>
<feature type="transmembrane region" description="Helical" evidence="1">
    <location>
        <begin position="321"/>
        <end position="337"/>
    </location>
</feature>
<organism evidence="2 3">
    <name type="scientific">Streptococcus koreensis</name>
    <dbReference type="NCBI Taxonomy" id="2382163"/>
    <lineage>
        <taxon>Bacteria</taxon>
        <taxon>Bacillati</taxon>
        <taxon>Bacillota</taxon>
        <taxon>Bacilli</taxon>
        <taxon>Lactobacillales</taxon>
        <taxon>Streptococcaceae</taxon>
        <taxon>Streptococcus</taxon>
    </lineage>
</organism>
<sequence>MVSLSKPILRLLDKHPKKVIYFLSAFFPMLIMLIVWAIIGLYPFGSRSLMSVDFGQQYISFFGLLKNSVLSGDFSNLSYSFTQSLGGPMAGLVGYYLLSPFNLIFIITPFQYYGLAVFLIIWLRYGAIGLAFAFLLIKRYKGLSSKKYLVPLLSTAYALSGMLVAYQMNVIFYDAMIMLPIVIAYLEELLDGGQGIKYSIFLGMMLFFQFYMGYMSSIFIALYACFYVSPKLSVDGSFKIKILNYFHPLIRALGYSIIGGGLASVSLLPILSSLLESRGGYNPGMTFSLDLMIKPLDILSKLTIGGFDSGAWVTGPNLPNIYIGAFGFVGFIIYFLCKKISSIKKWSAGVVTFVFFISFVNEFVNKIWHMGQMPLGFFYRFSWLFSFFMLVLAFQALKEGMEISKKGKVISLILLVAACSYLSNATFDYIKQLQPEPLTLIISGHLQLIVLFTIINASIILYLYWKLSKDNLEKKITRVILTSVLILISVILAVKGFLFSQICLTLFTYVFVIFSIKPKMSKAVVILLYGMTFFELGYNAYLAQVGFYYNEIDQFVDATTSVKRVTDYVKKHADNKFYRMASTFAYSRTSPSLLTYPGLENFSSTLEKSTIDHFSYMGNIGGYFSTIYANGTPLTDALYGVRYYMDFKDGVDKQKESQSGKMKFTRYTNRYDMGRYFTKKVYEDERYIVRENPNSFSIAYGTNNLVGDLKFNRDDAINNQNRILNAMQGVSVESPDYVDYFTPLGFNDIEVENVEVIKENKDSGEYVYKRKDNTKEGVIRYKFTPQTDNTYYLFSPQTLTGKSGYTVSVNGDLISNLIVFSQRQIWQITDRTSQKESVIEFRFQFDDIDLSHLVLYRADVEKIKEVLDSRKNQELNVEQFSNTHLIGKVNITDESTVMMTSIPYNEGWKIEVDGKPVETKKSWDSFLSFPISRGKHKVEFFFKQKWSTIGLGASVLSLITLFTIWKKENRPESHPLAS</sequence>
<evidence type="ECO:0008006" key="4">
    <source>
        <dbReference type="Google" id="ProtNLM"/>
    </source>
</evidence>
<feature type="transmembrane region" description="Helical" evidence="1">
    <location>
        <begin position="110"/>
        <end position="136"/>
    </location>
</feature>
<reference evidence="3" key="1">
    <citation type="submission" date="2018-09" db="EMBL/GenBank/DDBJ databases">
        <title>Complete genome sequence of Streptococcus sp. KCOM 2890 (=JS71).</title>
        <authorList>
            <person name="Kook J.-K."/>
            <person name="Park S.-N."/>
            <person name="Lim Y.K."/>
        </authorList>
    </citation>
    <scope>NUCLEOTIDE SEQUENCE [LARGE SCALE GENOMIC DNA]</scope>
    <source>
        <strain evidence="3">JS71</strain>
    </source>
</reference>
<dbReference type="EMBL" id="CP032620">
    <property type="protein sequence ID" value="AYF93789.1"/>
    <property type="molecule type" value="Genomic_DNA"/>
</dbReference>
<evidence type="ECO:0000313" key="3">
    <source>
        <dbReference type="Proteomes" id="UP000277293"/>
    </source>
</evidence>
<keyword evidence="1" id="KW-1133">Transmembrane helix</keyword>
<dbReference type="Proteomes" id="UP000277293">
    <property type="component" value="Chromosome"/>
</dbReference>
<dbReference type="PANTHER" id="PTHR38454">
    <property type="entry name" value="INTEGRAL MEMBRANE PROTEIN-RELATED"/>
    <property type="match status" value="1"/>
</dbReference>
<feature type="transmembrane region" description="Helical" evidence="1">
    <location>
        <begin position="148"/>
        <end position="164"/>
    </location>
</feature>